<evidence type="ECO:0000256" key="5">
    <source>
        <dbReference type="ARBA" id="ARBA00023130"/>
    </source>
</evidence>
<evidence type="ECO:0000256" key="3">
    <source>
        <dbReference type="ARBA" id="ARBA00022859"/>
    </source>
</evidence>
<dbReference type="PROSITE" id="PS00290">
    <property type="entry name" value="IG_MHC"/>
    <property type="match status" value="1"/>
</dbReference>
<dbReference type="CDD" id="cd05766">
    <property type="entry name" value="IgC1_MHC_II_beta"/>
    <property type="match status" value="1"/>
</dbReference>
<feature type="compositionally biased region" description="Polar residues" evidence="10">
    <location>
        <begin position="263"/>
        <end position="272"/>
    </location>
</feature>
<dbReference type="InterPro" id="IPR036179">
    <property type="entry name" value="Ig-like_dom_sf"/>
</dbReference>
<evidence type="ECO:0000313" key="14">
    <source>
        <dbReference type="Proteomes" id="UP000515156"/>
    </source>
</evidence>
<dbReference type="GO" id="GO:0002250">
    <property type="term" value="P:adaptive immune response"/>
    <property type="evidence" value="ECO:0007669"/>
    <property type="project" value="UniProtKB-KW"/>
</dbReference>
<evidence type="ECO:0000256" key="11">
    <source>
        <dbReference type="SAM" id="Phobius"/>
    </source>
</evidence>
<sequence>MVSVRAPGAGGCSLAVLIVILTVLRTHLTHCGNPPAVFLIQRKSECHFGAGGQGMRYLDRQFINREEYAYFDSDIGRFVGRTERGVWQAENWNNDTAFIEGEKADVDRFCRHNYGVDKPFTEQRRVPPKVKITPTRSPSLEHQNLLICIVSGFFPSEIQVKWLRNGVEESRVVYAQLLQNGDWTYRVDAILETVPEHGDTYTCEVKHSSLQQPLRVNWEPETSESARSKLLTGIVGFVLGVVFFIVGLIIYLKNKKGTTQLRIPPNEDTTQLRIPPNEGLLS</sequence>
<dbReference type="KEGG" id="muo:115466159"/>
<dbReference type="GO" id="GO:0042613">
    <property type="term" value="C:MHC class II protein complex"/>
    <property type="evidence" value="ECO:0007669"/>
    <property type="project" value="UniProtKB-KW"/>
</dbReference>
<dbReference type="InterPro" id="IPR007110">
    <property type="entry name" value="Ig-like_dom"/>
</dbReference>
<evidence type="ECO:0000313" key="15">
    <source>
        <dbReference type="RefSeq" id="XP_030053101.1"/>
    </source>
</evidence>
<reference evidence="15" key="1">
    <citation type="submission" date="2025-08" db="UniProtKB">
        <authorList>
            <consortium name="RefSeq"/>
        </authorList>
    </citation>
    <scope>IDENTIFICATION</scope>
</reference>
<dbReference type="Pfam" id="PF00969">
    <property type="entry name" value="MHC_II_beta"/>
    <property type="match status" value="1"/>
</dbReference>
<dbReference type="FunCoup" id="A0A6P7XIQ9">
    <property type="interactions" value="388"/>
</dbReference>
<dbReference type="InterPro" id="IPR014745">
    <property type="entry name" value="MHC_II_a/b_N"/>
</dbReference>
<dbReference type="GO" id="GO:0002504">
    <property type="term" value="P:antigen processing and presentation of peptide or polysaccharide antigen via MHC class II"/>
    <property type="evidence" value="ECO:0007669"/>
    <property type="project" value="UniProtKB-KW"/>
</dbReference>
<evidence type="ECO:0000256" key="7">
    <source>
        <dbReference type="ARBA" id="ARBA00023157"/>
    </source>
</evidence>
<dbReference type="InterPro" id="IPR003006">
    <property type="entry name" value="Ig/MHC_CS"/>
</dbReference>
<dbReference type="Gene3D" id="2.60.40.10">
    <property type="entry name" value="Immunoglobulins"/>
    <property type="match status" value="1"/>
</dbReference>
<proteinExistence type="predicted"/>
<feature type="signal peptide" evidence="12">
    <location>
        <begin position="1"/>
        <end position="31"/>
    </location>
</feature>
<keyword evidence="12" id="KW-0732">Signal</keyword>
<feature type="domain" description="Ig-like" evidence="13">
    <location>
        <begin position="128"/>
        <end position="217"/>
    </location>
</feature>
<dbReference type="RefSeq" id="XP_030053101.1">
    <property type="nucleotide sequence ID" value="XM_030197241.1"/>
</dbReference>
<comment type="subcellular location">
    <subcellularLocation>
        <location evidence="1">Membrane</location>
        <topology evidence="1">Single-pass type I membrane protein</topology>
    </subcellularLocation>
</comment>
<dbReference type="InParanoid" id="A0A6P7XIQ9"/>
<evidence type="ECO:0000256" key="2">
    <source>
        <dbReference type="ARBA" id="ARBA00022692"/>
    </source>
</evidence>
<evidence type="ECO:0000256" key="1">
    <source>
        <dbReference type="ARBA" id="ARBA00004479"/>
    </source>
</evidence>
<keyword evidence="14" id="KW-1185">Reference proteome</keyword>
<dbReference type="InterPro" id="IPR011162">
    <property type="entry name" value="MHC_I/II-like_Ag-recog"/>
</dbReference>
<feature type="transmembrane region" description="Helical" evidence="11">
    <location>
        <begin position="230"/>
        <end position="252"/>
    </location>
</feature>
<keyword evidence="7" id="KW-1015">Disulfide bond</keyword>
<evidence type="ECO:0000256" key="12">
    <source>
        <dbReference type="SAM" id="SignalP"/>
    </source>
</evidence>
<dbReference type="PROSITE" id="PS50835">
    <property type="entry name" value="IG_LIKE"/>
    <property type="match status" value="1"/>
</dbReference>
<keyword evidence="8" id="KW-0325">Glycoprotein</keyword>
<dbReference type="SMART" id="SM00921">
    <property type="entry name" value="MHC_II_beta"/>
    <property type="match status" value="1"/>
</dbReference>
<feature type="region of interest" description="Disordered" evidence="10">
    <location>
        <begin position="263"/>
        <end position="282"/>
    </location>
</feature>
<keyword evidence="6 11" id="KW-0472">Membrane</keyword>
<dbReference type="Proteomes" id="UP000515156">
    <property type="component" value="Chromosome 3"/>
</dbReference>
<keyword evidence="3" id="KW-0391">Immunity</keyword>
<dbReference type="GeneID" id="115466159"/>
<organism evidence="14 15">
    <name type="scientific">Microcaecilia unicolor</name>
    <dbReference type="NCBI Taxonomy" id="1415580"/>
    <lineage>
        <taxon>Eukaryota</taxon>
        <taxon>Metazoa</taxon>
        <taxon>Chordata</taxon>
        <taxon>Craniata</taxon>
        <taxon>Vertebrata</taxon>
        <taxon>Euteleostomi</taxon>
        <taxon>Amphibia</taxon>
        <taxon>Gymnophiona</taxon>
        <taxon>Siphonopidae</taxon>
        <taxon>Microcaecilia</taxon>
    </lineage>
</organism>
<dbReference type="AlphaFoldDB" id="A0A6P7XIQ9"/>
<accession>A0A6P7XIQ9</accession>
<dbReference type="Pfam" id="PF07654">
    <property type="entry name" value="C1-set"/>
    <property type="match status" value="1"/>
</dbReference>
<dbReference type="SUPFAM" id="SSF48726">
    <property type="entry name" value="Immunoglobulin"/>
    <property type="match status" value="1"/>
</dbReference>
<evidence type="ECO:0000256" key="10">
    <source>
        <dbReference type="SAM" id="MobiDB-lite"/>
    </source>
</evidence>
<dbReference type="SUPFAM" id="SSF54452">
    <property type="entry name" value="MHC antigen-recognition domain"/>
    <property type="match status" value="1"/>
</dbReference>
<evidence type="ECO:0000259" key="13">
    <source>
        <dbReference type="PROSITE" id="PS50835"/>
    </source>
</evidence>
<keyword evidence="9" id="KW-0491">MHC II</keyword>
<dbReference type="OrthoDB" id="9940220at2759"/>
<keyword evidence="2 11" id="KW-0812">Transmembrane</keyword>
<evidence type="ECO:0000256" key="6">
    <source>
        <dbReference type="ARBA" id="ARBA00023136"/>
    </source>
</evidence>
<protein>
    <submittedName>
        <fullName evidence="15">HLA class II histocompatibility antigen, DR beta 3 chain-like isoform X1</fullName>
    </submittedName>
</protein>
<dbReference type="PANTHER" id="PTHR19944:SF99">
    <property type="entry name" value="HLA CLASS II HISTOCOMPATIBILITY ANTIGEN, DRB1 BETA CHAIN"/>
    <property type="match status" value="1"/>
</dbReference>
<dbReference type="SMART" id="SM00407">
    <property type="entry name" value="IGc1"/>
    <property type="match status" value="1"/>
</dbReference>
<dbReference type="PANTHER" id="PTHR19944">
    <property type="entry name" value="MHC CLASS II-RELATED"/>
    <property type="match status" value="1"/>
</dbReference>
<keyword evidence="5" id="KW-1064">Adaptive immunity</keyword>
<evidence type="ECO:0000256" key="4">
    <source>
        <dbReference type="ARBA" id="ARBA00022989"/>
    </source>
</evidence>
<dbReference type="InterPro" id="IPR050160">
    <property type="entry name" value="MHC/Immunoglobulin"/>
</dbReference>
<dbReference type="InterPro" id="IPR000353">
    <property type="entry name" value="MHC_II_b_N"/>
</dbReference>
<feature type="chain" id="PRO_5028294502" evidence="12">
    <location>
        <begin position="32"/>
        <end position="282"/>
    </location>
</feature>
<dbReference type="FunFam" id="3.10.320.10:FF:000001">
    <property type="entry name" value="HLA class II histocompatibility antigen, DRB1-1 beta chain"/>
    <property type="match status" value="1"/>
</dbReference>
<dbReference type="InterPro" id="IPR013783">
    <property type="entry name" value="Ig-like_fold"/>
</dbReference>
<name>A0A6P7XIQ9_9AMPH</name>
<keyword evidence="4 11" id="KW-1133">Transmembrane helix</keyword>
<evidence type="ECO:0000256" key="9">
    <source>
        <dbReference type="ARBA" id="ARBA00023182"/>
    </source>
</evidence>
<gene>
    <name evidence="15" type="primary">LOC115466159</name>
</gene>
<dbReference type="InterPro" id="IPR003597">
    <property type="entry name" value="Ig_C1-set"/>
</dbReference>
<dbReference type="Gene3D" id="3.10.320.10">
    <property type="entry name" value="Class II Histocompatibility Antigen, M Beta Chain, Chain B, domain 1"/>
    <property type="match status" value="1"/>
</dbReference>
<evidence type="ECO:0000256" key="8">
    <source>
        <dbReference type="ARBA" id="ARBA00023180"/>
    </source>
</evidence>